<dbReference type="AlphaFoldDB" id="A0AAW2EZI8"/>
<reference evidence="1 2" key="1">
    <citation type="submission" date="2023-03" db="EMBL/GenBank/DDBJ databases">
        <title>High recombination rates correlate with genetic variation in Cardiocondyla obscurior ants.</title>
        <authorList>
            <person name="Errbii M."/>
        </authorList>
    </citation>
    <scope>NUCLEOTIDE SEQUENCE [LARGE SCALE GENOMIC DNA]</scope>
    <source>
        <strain evidence="1">Alpha-2009</strain>
        <tissue evidence="1">Whole body</tissue>
    </source>
</reference>
<sequence length="77" mass="8651">MRRAHLATVSGSPVDPTKGHLVSMLRTIQVERVYSPLLSETYETLNGTCGVTSFRTLPVRPATRPFVRCPLLSRRRL</sequence>
<keyword evidence="2" id="KW-1185">Reference proteome</keyword>
<protein>
    <submittedName>
        <fullName evidence="1">Uncharacterized protein</fullName>
    </submittedName>
</protein>
<accession>A0AAW2EZI8</accession>
<evidence type="ECO:0000313" key="1">
    <source>
        <dbReference type="EMBL" id="KAL0108083.1"/>
    </source>
</evidence>
<organism evidence="1 2">
    <name type="scientific">Cardiocondyla obscurior</name>
    <dbReference type="NCBI Taxonomy" id="286306"/>
    <lineage>
        <taxon>Eukaryota</taxon>
        <taxon>Metazoa</taxon>
        <taxon>Ecdysozoa</taxon>
        <taxon>Arthropoda</taxon>
        <taxon>Hexapoda</taxon>
        <taxon>Insecta</taxon>
        <taxon>Pterygota</taxon>
        <taxon>Neoptera</taxon>
        <taxon>Endopterygota</taxon>
        <taxon>Hymenoptera</taxon>
        <taxon>Apocrita</taxon>
        <taxon>Aculeata</taxon>
        <taxon>Formicoidea</taxon>
        <taxon>Formicidae</taxon>
        <taxon>Myrmicinae</taxon>
        <taxon>Cardiocondyla</taxon>
    </lineage>
</organism>
<dbReference type="EMBL" id="JADYXP020000016">
    <property type="protein sequence ID" value="KAL0108083.1"/>
    <property type="molecule type" value="Genomic_DNA"/>
</dbReference>
<gene>
    <name evidence="1" type="ORF">PUN28_014991</name>
</gene>
<evidence type="ECO:0000313" key="2">
    <source>
        <dbReference type="Proteomes" id="UP001430953"/>
    </source>
</evidence>
<dbReference type="Proteomes" id="UP001430953">
    <property type="component" value="Unassembled WGS sequence"/>
</dbReference>
<name>A0AAW2EZI8_9HYME</name>
<comment type="caution">
    <text evidence="1">The sequence shown here is derived from an EMBL/GenBank/DDBJ whole genome shotgun (WGS) entry which is preliminary data.</text>
</comment>
<proteinExistence type="predicted"/>